<keyword evidence="3" id="KW-0378">Hydrolase</keyword>
<organism evidence="7 8">
    <name type="scientific">Streblomastix strix</name>
    <dbReference type="NCBI Taxonomy" id="222440"/>
    <lineage>
        <taxon>Eukaryota</taxon>
        <taxon>Metamonada</taxon>
        <taxon>Preaxostyla</taxon>
        <taxon>Oxymonadida</taxon>
        <taxon>Streblomastigidae</taxon>
        <taxon>Streblomastix</taxon>
    </lineage>
</organism>
<dbReference type="Pfam" id="PF00782">
    <property type="entry name" value="DSPc"/>
    <property type="match status" value="1"/>
</dbReference>
<dbReference type="PROSITE" id="PS50054">
    <property type="entry name" value="TYR_PHOSPHATASE_DUAL"/>
    <property type="match status" value="1"/>
</dbReference>
<keyword evidence="7" id="KW-0808">Transferase</keyword>
<dbReference type="GO" id="GO:0005737">
    <property type="term" value="C:cytoplasm"/>
    <property type="evidence" value="ECO:0007669"/>
    <property type="project" value="TreeGrafter"/>
</dbReference>
<comment type="similarity">
    <text evidence="1">Belongs to the protein-tyrosine phosphatase family. Non-receptor class dual specificity subfamily.</text>
</comment>
<evidence type="ECO:0000259" key="6">
    <source>
        <dbReference type="PROSITE" id="PS50056"/>
    </source>
</evidence>
<dbReference type="CDD" id="cd14498">
    <property type="entry name" value="DSP"/>
    <property type="match status" value="1"/>
</dbReference>
<dbReference type="InterPro" id="IPR000340">
    <property type="entry name" value="Dual-sp_phosphatase_cat-dom"/>
</dbReference>
<dbReference type="OrthoDB" id="10252009at2759"/>
<dbReference type="InterPro" id="IPR029021">
    <property type="entry name" value="Prot-tyrosine_phosphatase-like"/>
</dbReference>
<feature type="domain" description="Tyrosine specific protein phosphatases" evidence="6">
    <location>
        <begin position="208"/>
        <end position="262"/>
    </location>
</feature>
<comment type="caution">
    <text evidence="7">The sequence shown here is derived from an EMBL/GenBank/DDBJ whole genome shotgun (WGS) entry which is preliminary data.</text>
</comment>
<accession>A0A5J4XBN0</accession>
<reference evidence="7 8" key="1">
    <citation type="submission" date="2019-03" db="EMBL/GenBank/DDBJ databases">
        <title>Single cell metagenomics reveals metabolic interactions within the superorganism composed of flagellate Streblomastix strix and complex community of Bacteroidetes bacteria on its surface.</title>
        <authorList>
            <person name="Treitli S.C."/>
            <person name="Kolisko M."/>
            <person name="Husnik F."/>
            <person name="Keeling P."/>
            <person name="Hampl V."/>
        </authorList>
    </citation>
    <scope>NUCLEOTIDE SEQUENCE [LARGE SCALE GENOMIC DNA]</scope>
    <source>
        <strain evidence="7">ST1C</strain>
    </source>
</reference>
<sequence length="343" mass="39853">MIRLHCRDFANMICQSPFIVKIIDIRTKKEFDESHVISSCEIDIIDILQTFQPQSSQKLCDIVFQNQELKSSVKDIFKQLLIVGVKEILGKFPFEIEQIFYPISEQGRLYILEDNYSEFRIHYSYVTCDKVLRSNFKQILLNVPNEIIPSLFLGGWKGTYIFQLLDEMKIDLVINCSVETNYGLRSGQDRQFIQLQMHDIATQQAPLDKGVELIDKALNEGKRVFVHCQMGISRSATIVAAYLIWKYKLSAINALTVIQTQRHCIRPNDGFLKQLCKWELKVMEDSKQIQKDDETDVVARFTHIPMNNREASMNSLVEPIQKAMSLVKLEMEEETKQKKTLMK</sequence>
<evidence type="ECO:0000313" key="7">
    <source>
        <dbReference type="EMBL" id="KAA6404216.1"/>
    </source>
</evidence>
<dbReference type="PROSITE" id="PS50056">
    <property type="entry name" value="TYR_PHOSPHATASE_2"/>
    <property type="match status" value="1"/>
</dbReference>
<dbReference type="PANTHER" id="PTHR10159:SF529">
    <property type="entry name" value="TYROSINE-PROTEIN PHOSPHATASE DOMAIN-CONTAINING PROTEIN"/>
    <property type="match status" value="1"/>
</dbReference>
<evidence type="ECO:0000256" key="1">
    <source>
        <dbReference type="ARBA" id="ARBA00008601"/>
    </source>
</evidence>
<evidence type="ECO:0000256" key="3">
    <source>
        <dbReference type="ARBA" id="ARBA00022801"/>
    </source>
</evidence>
<feature type="domain" description="Tyrosine-protein phosphatase" evidence="5">
    <location>
        <begin position="143"/>
        <end position="284"/>
    </location>
</feature>
<evidence type="ECO:0000256" key="4">
    <source>
        <dbReference type="ARBA" id="ARBA00022912"/>
    </source>
</evidence>
<dbReference type="Proteomes" id="UP000324800">
    <property type="component" value="Unassembled WGS sequence"/>
</dbReference>
<dbReference type="GO" id="GO:0016301">
    <property type="term" value="F:kinase activity"/>
    <property type="evidence" value="ECO:0007669"/>
    <property type="project" value="UniProtKB-KW"/>
</dbReference>
<dbReference type="Gene3D" id="3.90.190.10">
    <property type="entry name" value="Protein tyrosine phosphatase superfamily"/>
    <property type="match status" value="1"/>
</dbReference>
<dbReference type="EMBL" id="SNRW01000019">
    <property type="protein sequence ID" value="KAA6404216.1"/>
    <property type="molecule type" value="Genomic_DNA"/>
</dbReference>
<evidence type="ECO:0000259" key="5">
    <source>
        <dbReference type="PROSITE" id="PS50054"/>
    </source>
</evidence>
<dbReference type="SUPFAM" id="SSF52799">
    <property type="entry name" value="(Phosphotyrosine protein) phosphatases II"/>
    <property type="match status" value="1"/>
</dbReference>
<dbReference type="AlphaFoldDB" id="A0A5J4XBN0"/>
<evidence type="ECO:0000256" key="2">
    <source>
        <dbReference type="ARBA" id="ARBA00013064"/>
    </source>
</evidence>
<proteinExistence type="inferred from homology"/>
<dbReference type="PANTHER" id="PTHR10159">
    <property type="entry name" value="DUAL SPECIFICITY PROTEIN PHOSPHATASE"/>
    <property type="match status" value="1"/>
</dbReference>
<evidence type="ECO:0000313" key="8">
    <source>
        <dbReference type="Proteomes" id="UP000324800"/>
    </source>
</evidence>
<dbReference type="GO" id="GO:0043409">
    <property type="term" value="P:negative regulation of MAPK cascade"/>
    <property type="evidence" value="ECO:0007669"/>
    <property type="project" value="TreeGrafter"/>
</dbReference>
<keyword evidence="4" id="KW-0904">Protein phosphatase</keyword>
<keyword evidence="7" id="KW-0418">Kinase</keyword>
<dbReference type="SMART" id="SM00195">
    <property type="entry name" value="DSPc"/>
    <property type="match status" value="1"/>
</dbReference>
<dbReference type="InterPro" id="IPR020422">
    <property type="entry name" value="TYR_PHOSPHATASE_DUAL_dom"/>
</dbReference>
<name>A0A5J4XBN0_9EUKA</name>
<dbReference type="InterPro" id="IPR000387">
    <property type="entry name" value="Tyr_Pase_dom"/>
</dbReference>
<dbReference type="GO" id="GO:0004725">
    <property type="term" value="F:protein tyrosine phosphatase activity"/>
    <property type="evidence" value="ECO:0007669"/>
    <property type="project" value="UniProtKB-EC"/>
</dbReference>
<dbReference type="InterPro" id="IPR016130">
    <property type="entry name" value="Tyr_Pase_AS"/>
</dbReference>
<dbReference type="PROSITE" id="PS00383">
    <property type="entry name" value="TYR_PHOSPHATASE_1"/>
    <property type="match status" value="1"/>
</dbReference>
<gene>
    <name evidence="7" type="ORF">EZS28_000260</name>
</gene>
<protein>
    <recommendedName>
        <fullName evidence="2">protein-tyrosine-phosphatase</fullName>
        <ecNumber evidence="2">3.1.3.48</ecNumber>
    </recommendedName>
</protein>
<dbReference type="EC" id="3.1.3.48" evidence="2"/>